<evidence type="ECO:0000313" key="3">
    <source>
        <dbReference type="Proteomes" id="UP000724686"/>
    </source>
</evidence>
<proteinExistence type="predicted"/>
<feature type="transmembrane region" description="Helical" evidence="1">
    <location>
        <begin position="118"/>
        <end position="136"/>
    </location>
</feature>
<feature type="transmembrane region" description="Helical" evidence="1">
    <location>
        <begin position="337"/>
        <end position="357"/>
    </location>
</feature>
<feature type="transmembrane region" description="Helical" evidence="1">
    <location>
        <begin position="310"/>
        <end position="331"/>
    </location>
</feature>
<feature type="transmembrane region" description="Helical" evidence="1">
    <location>
        <begin position="63"/>
        <end position="80"/>
    </location>
</feature>
<accession>A0ABS2UDZ0</accession>
<reference evidence="2 3" key="1">
    <citation type="submission" date="2021-02" db="EMBL/GenBank/DDBJ databases">
        <title>Leptospira ainlahdjerensis sp. nov., Leptospira ainazelensis sp. nov., Leptospira abararensis sp. nov. and Leptospira chreensis sp. nov., four new species isolated from water sources in Algeria.</title>
        <authorList>
            <person name="Amara Korba A."/>
            <person name="Kainiu M."/>
            <person name="Vincent A.T."/>
            <person name="Mariet J.-F."/>
            <person name="Veyrier F.J."/>
            <person name="Goarant C."/>
            <person name="Picardeau M."/>
        </authorList>
    </citation>
    <scope>NUCLEOTIDE SEQUENCE [LARGE SCALE GENOMIC DNA]</scope>
    <source>
        <strain evidence="2 3">201903070</strain>
    </source>
</reference>
<comment type="caution">
    <text evidence="2">The sequence shown here is derived from an EMBL/GenBank/DDBJ whole genome shotgun (WGS) entry which is preliminary data.</text>
</comment>
<organism evidence="2 3">
    <name type="scientific">Leptospira ainlahdjerensis</name>
    <dbReference type="NCBI Taxonomy" id="2810033"/>
    <lineage>
        <taxon>Bacteria</taxon>
        <taxon>Pseudomonadati</taxon>
        <taxon>Spirochaetota</taxon>
        <taxon>Spirochaetia</taxon>
        <taxon>Leptospirales</taxon>
        <taxon>Leptospiraceae</taxon>
        <taxon>Leptospira</taxon>
    </lineage>
</organism>
<sequence>MIGKFKKEIVLVTISFFVFLTSFNNQPQISDIVFNADILYPAVLYQDIVTDGSSFFGWSLTPSPYFFPDIAFFFLIKLFIEDGIVSLYLAFFIQALTLLAALLFFVSSGIESAEDKILASKITLIIYSIFLIYFSLDSYFFPVFGFVAHGGALVFCLLSAGLLFSENERGNKFWFLFGILQILLIASDPLYLFYFSFPCLYFLGSKWKKKKEPEDRNSFFLSLFIFGIGVYFYRSLTKSDLIFIPTGYYKREFTGDFFSPLWITLQNQIANNPYSFGALIVLYLSLWILIRFSKSKRNTEDPFQERSIFLVESVIISSLGILISGTVSGIFQKEGVAIRYLLPFLFFWIPLLIIALFRLSSFGPKRIHRGLEFLFLIVVVCSFYRGDLKPKMYQDSLTSCLDQNRKIHFLSRGLSNFWDSRRIRIFSRTDLRVDNYLEDLHPEYWQNSWNWFTKTPNEEYNFAVLPGLNKNKLKKEFGEPDRSIFCEKHEILIWNPDSKERFIQFRKKKTEEIELWHKLTGRKPL</sequence>
<keyword evidence="3" id="KW-1185">Reference proteome</keyword>
<feature type="transmembrane region" description="Helical" evidence="1">
    <location>
        <begin position="176"/>
        <end position="204"/>
    </location>
</feature>
<gene>
    <name evidence="2" type="ORF">JWG45_15695</name>
</gene>
<evidence type="ECO:0000256" key="1">
    <source>
        <dbReference type="SAM" id="Phobius"/>
    </source>
</evidence>
<keyword evidence="1" id="KW-1133">Transmembrane helix</keyword>
<name>A0ABS2UDZ0_9LEPT</name>
<keyword evidence="1" id="KW-0812">Transmembrane</keyword>
<evidence type="ECO:0000313" key="2">
    <source>
        <dbReference type="EMBL" id="MBM9578590.1"/>
    </source>
</evidence>
<dbReference type="Proteomes" id="UP000724686">
    <property type="component" value="Unassembled WGS sequence"/>
</dbReference>
<feature type="transmembrane region" description="Helical" evidence="1">
    <location>
        <begin position="216"/>
        <end position="233"/>
    </location>
</feature>
<evidence type="ECO:0008006" key="4">
    <source>
        <dbReference type="Google" id="ProtNLM"/>
    </source>
</evidence>
<feature type="transmembrane region" description="Helical" evidence="1">
    <location>
        <begin position="87"/>
        <end position="106"/>
    </location>
</feature>
<feature type="transmembrane region" description="Helical" evidence="1">
    <location>
        <begin position="143"/>
        <end position="164"/>
    </location>
</feature>
<dbReference type="RefSeq" id="WP_205280586.1">
    <property type="nucleotide sequence ID" value="NZ_JAFFPU010000063.1"/>
</dbReference>
<feature type="transmembrane region" description="Helical" evidence="1">
    <location>
        <begin position="274"/>
        <end position="290"/>
    </location>
</feature>
<dbReference type="EMBL" id="JAFFPU010000063">
    <property type="protein sequence ID" value="MBM9578590.1"/>
    <property type="molecule type" value="Genomic_DNA"/>
</dbReference>
<protein>
    <recommendedName>
        <fullName evidence="4">Glycosyltransferase RgtA/B/C/D-like domain-containing protein</fullName>
    </recommendedName>
</protein>
<feature type="transmembrane region" description="Helical" evidence="1">
    <location>
        <begin position="369"/>
        <end position="386"/>
    </location>
</feature>
<keyword evidence="1" id="KW-0472">Membrane</keyword>